<feature type="signal peptide" evidence="1">
    <location>
        <begin position="1"/>
        <end position="21"/>
    </location>
</feature>
<dbReference type="Proteomes" id="UP000478417">
    <property type="component" value="Unassembled WGS sequence"/>
</dbReference>
<organism evidence="2 3">
    <name type="scientific">Oceanipulchritudo coccoides</name>
    <dbReference type="NCBI Taxonomy" id="2706888"/>
    <lineage>
        <taxon>Bacteria</taxon>
        <taxon>Pseudomonadati</taxon>
        <taxon>Verrucomicrobiota</taxon>
        <taxon>Opitutia</taxon>
        <taxon>Puniceicoccales</taxon>
        <taxon>Oceanipulchritudinaceae</taxon>
        <taxon>Oceanipulchritudo</taxon>
    </lineage>
</organism>
<dbReference type="EMBL" id="JAAGNX010000001">
    <property type="protein sequence ID" value="NDV61022.1"/>
    <property type="molecule type" value="Genomic_DNA"/>
</dbReference>
<proteinExistence type="predicted"/>
<keyword evidence="3" id="KW-1185">Reference proteome</keyword>
<name>A0A6B2LY20_9BACT</name>
<dbReference type="RefSeq" id="WP_163961566.1">
    <property type="nucleotide sequence ID" value="NZ_JAAGNX010000001.1"/>
</dbReference>
<dbReference type="AlphaFoldDB" id="A0A6B2LY20"/>
<gene>
    <name evidence="2" type="ORF">G0Q06_01015</name>
</gene>
<protein>
    <recommendedName>
        <fullName evidence="4">TonB family protein</fullName>
    </recommendedName>
</protein>
<dbReference type="Gene3D" id="3.30.1150.10">
    <property type="match status" value="1"/>
</dbReference>
<evidence type="ECO:0000313" key="3">
    <source>
        <dbReference type="Proteomes" id="UP000478417"/>
    </source>
</evidence>
<evidence type="ECO:0008006" key="4">
    <source>
        <dbReference type="Google" id="ProtNLM"/>
    </source>
</evidence>
<feature type="chain" id="PRO_5025330681" description="TonB family protein" evidence="1">
    <location>
        <begin position="22"/>
        <end position="245"/>
    </location>
</feature>
<evidence type="ECO:0000256" key="1">
    <source>
        <dbReference type="SAM" id="SignalP"/>
    </source>
</evidence>
<keyword evidence="1" id="KW-0732">Signal</keyword>
<evidence type="ECO:0000313" key="2">
    <source>
        <dbReference type="EMBL" id="NDV61022.1"/>
    </source>
</evidence>
<accession>A0A6B2LY20</accession>
<sequence>MKPSSKLLLLIVLLLPVVGQAAAESADYEPVKLIRPLETIIPHELKELGMVNPRASFQVIVGPKGEMVDYLAVSATHVGLLPKAEEKLSKARFKAATLDGVPTTGKITVIITFFDPEQRAWKQGFAGAPMGGNVSDAVARKLYRADPDAVAFQESKPTELDSPLTLAETKLYRLHAPDAEPPSGAVIAEYFIDHHGQVRLPEIIKSDNEYLSMSVIMSLRETRFVEPTNGGRPTYVRVRQPFNFD</sequence>
<comment type="caution">
    <text evidence="2">The sequence shown here is derived from an EMBL/GenBank/DDBJ whole genome shotgun (WGS) entry which is preliminary data.</text>
</comment>
<reference evidence="2 3" key="1">
    <citation type="submission" date="2020-02" db="EMBL/GenBank/DDBJ databases">
        <title>Albibacoteraceae fam. nov., the first described family within the subdivision 4 Verrucomicrobia.</title>
        <authorList>
            <person name="Xi F."/>
        </authorList>
    </citation>
    <scope>NUCLEOTIDE SEQUENCE [LARGE SCALE GENOMIC DNA]</scope>
    <source>
        <strain evidence="2 3">CK1056</strain>
    </source>
</reference>